<organism evidence="4 5">
    <name type="scientific">Saccharophagus degradans</name>
    <dbReference type="NCBI Taxonomy" id="86304"/>
    <lineage>
        <taxon>Bacteria</taxon>
        <taxon>Pseudomonadati</taxon>
        <taxon>Pseudomonadota</taxon>
        <taxon>Gammaproteobacteria</taxon>
        <taxon>Cellvibrionales</taxon>
        <taxon>Cellvibrionaceae</taxon>
        <taxon>Saccharophagus</taxon>
    </lineage>
</organism>
<evidence type="ECO:0000256" key="1">
    <source>
        <dbReference type="ARBA" id="ARBA00023012"/>
    </source>
</evidence>
<evidence type="ECO:0000313" key="4">
    <source>
        <dbReference type="EMBL" id="MDO6424329.1"/>
    </source>
</evidence>
<dbReference type="PANTHER" id="PTHR37299">
    <property type="entry name" value="TRANSCRIPTIONAL REGULATOR-RELATED"/>
    <property type="match status" value="1"/>
</dbReference>
<dbReference type="Proteomes" id="UP001169760">
    <property type="component" value="Unassembled WGS sequence"/>
</dbReference>
<dbReference type="PANTHER" id="PTHR37299:SF1">
    <property type="entry name" value="STAGE 0 SPORULATION PROTEIN A HOMOLOG"/>
    <property type="match status" value="1"/>
</dbReference>
<protein>
    <submittedName>
        <fullName evidence="4">LytTR family DNA-binding domain-containing protein</fullName>
    </submittedName>
</protein>
<keyword evidence="1" id="KW-0902">Two-component regulatory system</keyword>
<name>A0AAW7XA85_9GAMM</name>
<gene>
    <name evidence="4" type="ORF">Q4521_17725</name>
</gene>
<dbReference type="InterPro" id="IPR012379">
    <property type="entry name" value="LytTR_MHYE"/>
</dbReference>
<keyword evidence="4" id="KW-0238">DNA-binding</keyword>
<dbReference type="GO" id="GO:0000156">
    <property type="term" value="F:phosphorelay response regulator activity"/>
    <property type="evidence" value="ECO:0007669"/>
    <property type="project" value="InterPro"/>
</dbReference>
<feature type="transmembrane region" description="Helical" evidence="2">
    <location>
        <begin position="21"/>
        <end position="39"/>
    </location>
</feature>
<dbReference type="PIRSF" id="PIRSF031767">
    <property type="entry name" value="MHYE_LytTR"/>
    <property type="match status" value="1"/>
</dbReference>
<keyword evidence="2" id="KW-1133">Transmembrane helix</keyword>
<sequence length="291" mass="33245">MTKQLPSATRLKNHFITYPNRWAIGLLLVWMLLNTLVLATTDLMEAKRVGRDLAMWEPFCWELSSIVLIVLAVWPIARIDEKLKAKLPLLGLCAAHAALVIPFSVIHVAGMVWLRKLCYWLVGWEYKFGNVVYEFLYELRKDVMTYITILIVINCFQFIVRRLQGEASYVQESELSTKPIPDRLLVKKLGKEFLIAVADIDWVEASGNYANLHVKNSVYPMRITMTKLERLLPEGVFSRVHRSAIVNINRVTHLQPLDSGDYTIYLASGAEVSLSRRYRDNFRATSATAAG</sequence>
<dbReference type="AlphaFoldDB" id="A0AAW7XA85"/>
<feature type="transmembrane region" description="Helical" evidence="2">
    <location>
        <begin position="59"/>
        <end position="77"/>
    </location>
</feature>
<dbReference type="SMART" id="SM00850">
    <property type="entry name" value="LytTR"/>
    <property type="match status" value="1"/>
</dbReference>
<reference evidence="4" key="1">
    <citation type="submission" date="2023-07" db="EMBL/GenBank/DDBJ databases">
        <title>Genome content predicts the carbon catabolic preferences of heterotrophic bacteria.</title>
        <authorList>
            <person name="Gralka M."/>
        </authorList>
    </citation>
    <scope>NUCLEOTIDE SEQUENCE</scope>
    <source>
        <strain evidence="4">I3M17_2</strain>
    </source>
</reference>
<accession>A0AAW7XA85</accession>
<evidence type="ECO:0000259" key="3">
    <source>
        <dbReference type="PROSITE" id="PS50930"/>
    </source>
</evidence>
<dbReference type="RefSeq" id="WP_303493694.1">
    <property type="nucleotide sequence ID" value="NZ_JAUOPB010000014.1"/>
</dbReference>
<dbReference type="EMBL" id="JAUOPB010000014">
    <property type="protein sequence ID" value="MDO6424329.1"/>
    <property type="molecule type" value="Genomic_DNA"/>
</dbReference>
<dbReference type="InterPro" id="IPR007492">
    <property type="entry name" value="LytTR_DNA-bd_dom"/>
</dbReference>
<evidence type="ECO:0000256" key="2">
    <source>
        <dbReference type="SAM" id="Phobius"/>
    </source>
</evidence>
<comment type="caution">
    <text evidence="4">The sequence shown here is derived from an EMBL/GenBank/DDBJ whole genome shotgun (WGS) entry which is preliminary data.</text>
</comment>
<feature type="transmembrane region" description="Helical" evidence="2">
    <location>
        <begin position="89"/>
        <end position="114"/>
    </location>
</feature>
<dbReference type="PROSITE" id="PS50930">
    <property type="entry name" value="HTH_LYTTR"/>
    <property type="match status" value="1"/>
</dbReference>
<evidence type="ECO:0000313" key="5">
    <source>
        <dbReference type="Proteomes" id="UP001169760"/>
    </source>
</evidence>
<feature type="domain" description="HTH LytTR-type" evidence="3">
    <location>
        <begin position="184"/>
        <end position="288"/>
    </location>
</feature>
<dbReference type="GO" id="GO:0003677">
    <property type="term" value="F:DNA binding"/>
    <property type="evidence" value="ECO:0007669"/>
    <property type="project" value="UniProtKB-KW"/>
</dbReference>
<keyword evidence="2" id="KW-0812">Transmembrane</keyword>
<keyword evidence="2" id="KW-0472">Membrane</keyword>
<proteinExistence type="predicted"/>
<dbReference type="Pfam" id="PF04397">
    <property type="entry name" value="LytTR"/>
    <property type="match status" value="1"/>
</dbReference>
<dbReference type="Gene3D" id="2.40.50.1020">
    <property type="entry name" value="LytTr DNA-binding domain"/>
    <property type="match status" value="1"/>
</dbReference>
<dbReference type="InterPro" id="IPR046947">
    <property type="entry name" value="LytR-like"/>
</dbReference>
<feature type="transmembrane region" description="Helical" evidence="2">
    <location>
        <begin position="143"/>
        <end position="160"/>
    </location>
</feature>